<reference evidence="4" key="1">
    <citation type="submission" date="2017-01" db="EMBL/GenBank/DDBJ databases">
        <authorList>
            <person name="Varghese N."/>
            <person name="Submissions S."/>
        </authorList>
    </citation>
    <scope>NUCLEOTIDE SEQUENCE [LARGE SCALE GENOMIC DNA]</scope>
    <source>
        <strain evidence="4">DSM 24913</strain>
    </source>
</reference>
<dbReference type="PROSITE" id="PS51257">
    <property type="entry name" value="PROKAR_LIPOPROTEIN"/>
    <property type="match status" value="1"/>
</dbReference>
<dbReference type="Proteomes" id="UP000185639">
    <property type="component" value="Unassembled WGS sequence"/>
</dbReference>
<dbReference type="EMBL" id="FTOH01000009">
    <property type="protein sequence ID" value="SIT08826.1"/>
    <property type="molecule type" value="Genomic_DNA"/>
</dbReference>
<dbReference type="AlphaFoldDB" id="A0A1N7PE55"/>
<dbReference type="InterPro" id="IPR041127">
    <property type="entry name" value="PET_hydrolase/cutinase-like"/>
</dbReference>
<accession>A0A1N7PE55</accession>
<dbReference type="OrthoDB" id="9814760at2"/>
<keyword evidence="1" id="KW-0732">Signal</keyword>
<dbReference type="Pfam" id="PF12740">
    <property type="entry name" value="PETase"/>
    <property type="match status" value="1"/>
</dbReference>
<evidence type="ECO:0000256" key="1">
    <source>
        <dbReference type="SAM" id="SignalP"/>
    </source>
</evidence>
<dbReference type="RefSeq" id="WP_076517197.1">
    <property type="nucleotide sequence ID" value="NZ_FTOH01000009.1"/>
</dbReference>
<dbReference type="STRING" id="484498.SAMN05421686_109121"/>
<evidence type="ECO:0000313" key="3">
    <source>
        <dbReference type="EMBL" id="SIT08826.1"/>
    </source>
</evidence>
<dbReference type="SUPFAM" id="SSF53474">
    <property type="entry name" value="alpha/beta-Hydrolases"/>
    <property type="match status" value="1"/>
</dbReference>
<dbReference type="InterPro" id="IPR029058">
    <property type="entry name" value="AB_hydrolase_fold"/>
</dbReference>
<evidence type="ECO:0000313" key="4">
    <source>
        <dbReference type="Proteomes" id="UP000185639"/>
    </source>
</evidence>
<feature type="domain" description="PET hydrolase/cutinase-like" evidence="2">
    <location>
        <begin position="42"/>
        <end position="276"/>
    </location>
</feature>
<dbReference type="Gene3D" id="3.40.50.1820">
    <property type="entry name" value="alpha/beta hydrolase"/>
    <property type="match status" value="1"/>
</dbReference>
<evidence type="ECO:0000259" key="2">
    <source>
        <dbReference type="Pfam" id="PF12740"/>
    </source>
</evidence>
<organism evidence="3 4">
    <name type="scientific">Thalassolituus maritimus</name>
    <dbReference type="NCBI Taxonomy" id="484498"/>
    <lineage>
        <taxon>Bacteria</taxon>
        <taxon>Pseudomonadati</taxon>
        <taxon>Pseudomonadota</taxon>
        <taxon>Gammaproteobacteria</taxon>
        <taxon>Oceanospirillales</taxon>
        <taxon>Oceanospirillaceae</taxon>
        <taxon>Thalassolituus</taxon>
    </lineage>
</organism>
<protein>
    <recommendedName>
        <fullName evidence="2">PET hydrolase/cutinase-like domain-containing protein</fullName>
    </recommendedName>
</protein>
<feature type="chain" id="PRO_5012026424" description="PET hydrolase/cutinase-like domain-containing protein" evidence="1">
    <location>
        <begin position="22"/>
        <end position="292"/>
    </location>
</feature>
<name>A0A1N7PE55_9GAMM</name>
<gene>
    <name evidence="3" type="ORF">SAMN05421686_109121</name>
</gene>
<proteinExistence type="predicted"/>
<keyword evidence="4" id="KW-1185">Reference proteome</keyword>
<sequence>MSVSFKSTLRFLPLVASVALAGCFGGGDPDPAPEGQALTNPGDYEICSYENNLENSRYASARMTYPCDLSAGPFPATTLTGGFTNSKEQMEWLSEHLTSHGYVVLTMTPTNRYGQPPVWRSAQIGGFAELEEENNRAGSPLQGKINLNKRNIMGFSMGDGGVLLAAADMGEDPASVIALAPWLGDNNVNYNGIKVPTMMLGSEDDELAYYTEDFYAQLPSNIERGLAMFAGASHYDWFGSGNQDEKAEFRTLVTAFLEVQLKNDDSAYSYFEGAEHDEHVADGWFSAFDYQK</sequence>
<feature type="signal peptide" evidence="1">
    <location>
        <begin position="1"/>
        <end position="21"/>
    </location>
</feature>